<proteinExistence type="predicted"/>
<evidence type="ECO:0000313" key="1">
    <source>
        <dbReference type="EMBL" id="GMN66437.1"/>
    </source>
</evidence>
<dbReference type="AlphaFoldDB" id="A0AA88E1Q3"/>
<gene>
    <name evidence="1" type="ORF">TIFTF001_035502</name>
</gene>
<protein>
    <submittedName>
        <fullName evidence="1">Uncharacterized protein</fullName>
    </submittedName>
</protein>
<keyword evidence="2" id="KW-1185">Reference proteome</keyword>
<dbReference type="Proteomes" id="UP001187192">
    <property type="component" value="Unassembled WGS sequence"/>
</dbReference>
<accession>A0AA88E1Q3</accession>
<dbReference type="EMBL" id="BTGU01000324">
    <property type="protein sequence ID" value="GMN66437.1"/>
    <property type="molecule type" value="Genomic_DNA"/>
</dbReference>
<name>A0AA88E1Q3_FICCA</name>
<reference evidence="1" key="1">
    <citation type="submission" date="2023-07" db="EMBL/GenBank/DDBJ databases">
        <title>draft genome sequence of fig (Ficus carica).</title>
        <authorList>
            <person name="Takahashi T."/>
            <person name="Nishimura K."/>
        </authorList>
    </citation>
    <scope>NUCLEOTIDE SEQUENCE</scope>
</reference>
<sequence length="58" mass="6633">MRVIALTSRCALNVEGNIREYVEWGRTLATFVARRALCKELHSEQPELEPSISEPECE</sequence>
<organism evidence="1 2">
    <name type="scientific">Ficus carica</name>
    <name type="common">Common fig</name>
    <dbReference type="NCBI Taxonomy" id="3494"/>
    <lineage>
        <taxon>Eukaryota</taxon>
        <taxon>Viridiplantae</taxon>
        <taxon>Streptophyta</taxon>
        <taxon>Embryophyta</taxon>
        <taxon>Tracheophyta</taxon>
        <taxon>Spermatophyta</taxon>
        <taxon>Magnoliopsida</taxon>
        <taxon>eudicotyledons</taxon>
        <taxon>Gunneridae</taxon>
        <taxon>Pentapetalae</taxon>
        <taxon>rosids</taxon>
        <taxon>fabids</taxon>
        <taxon>Rosales</taxon>
        <taxon>Moraceae</taxon>
        <taxon>Ficeae</taxon>
        <taxon>Ficus</taxon>
    </lineage>
</organism>
<evidence type="ECO:0000313" key="2">
    <source>
        <dbReference type="Proteomes" id="UP001187192"/>
    </source>
</evidence>
<comment type="caution">
    <text evidence="1">The sequence shown here is derived from an EMBL/GenBank/DDBJ whole genome shotgun (WGS) entry which is preliminary data.</text>
</comment>